<comment type="caution">
    <text evidence="1">The sequence shown here is derived from an EMBL/GenBank/DDBJ whole genome shotgun (WGS) entry which is preliminary data.</text>
</comment>
<keyword evidence="2" id="KW-1185">Reference proteome</keyword>
<reference evidence="2" key="1">
    <citation type="journal article" date="2019" name="Int. J. Syst. Evol. Microbiol.">
        <title>The Global Catalogue of Microorganisms (GCM) 10K type strain sequencing project: providing services to taxonomists for standard genome sequencing and annotation.</title>
        <authorList>
            <consortium name="The Broad Institute Genomics Platform"/>
            <consortium name="The Broad Institute Genome Sequencing Center for Infectious Disease"/>
            <person name="Wu L."/>
            <person name="Ma J."/>
        </authorList>
    </citation>
    <scope>NUCLEOTIDE SEQUENCE [LARGE SCALE GENOMIC DNA]</scope>
    <source>
        <strain evidence="2">JCM 4524</strain>
    </source>
</reference>
<dbReference type="Proteomes" id="UP001500151">
    <property type="component" value="Unassembled WGS sequence"/>
</dbReference>
<accession>A0ABP6CGU1</accession>
<evidence type="ECO:0000313" key="2">
    <source>
        <dbReference type="Proteomes" id="UP001500151"/>
    </source>
</evidence>
<name>A0ABP6CGU1_9ACTN</name>
<gene>
    <name evidence="1" type="ORF">GCM10010307_02240</name>
</gene>
<sequence>MRWSSARAAAAAGAPGGTVVRDEIYQVEEDIPGPAASDVPRGAALLDFDGPQGPARIAAARRAFHDRIGPALGQTPGLVRVLVLWQPETCAHVVLNIAVSLPALAALGKAVNATQLLPGEDPALLPGPDRVAINQITAHRQGVLR</sequence>
<organism evidence="1 2">
    <name type="scientific">Streptomyces vastus</name>
    <dbReference type="NCBI Taxonomy" id="285451"/>
    <lineage>
        <taxon>Bacteria</taxon>
        <taxon>Bacillati</taxon>
        <taxon>Actinomycetota</taxon>
        <taxon>Actinomycetes</taxon>
        <taxon>Kitasatosporales</taxon>
        <taxon>Streptomycetaceae</taxon>
        <taxon>Streptomyces</taxon>
    </lineage>
</organism>
<proteinExistence type="predicted"/>
<dbReference type="EMBL" id="BAAASJ010000002">
    <property type="protein sequence ID" value="GAA2619551.1"/>
    <property type="molecule type" value="Genomic_DNA"/>
</dbReference>
<evidence type="ECO:0000313" key="1">
    <source>
        <dbReference type="EMBL" id="GAA2619551.1"/>
    </source>
</evidence>
<protein>
    <submittedName>
        <fullName evidence="1">Uncharacterized protein</fullName>
    </submittedName>
</protein>